<evidence type="ECO:0000313" key="1">
    <source>
        <dbReference type="EMBL" id="QJT23539.1"/>
    </source>
</evidence>
<dbReference type="AlphaFoldDB" id="A0A6M4YEL1"/>
<protein>
    <submittedName>
        <fullName evidence="1">Uncharacterized protein</fullName>
    </submittedName>
</protein>
<evidence type="ECO:0000313" key="2">
    <source>
        <dbReference type="Proteomes" id="UP000501427"/>
    </source>
</evidence>
<accession>A0A6M4YEL1</accession>
<organism evidence="1 2">
    <name type="scientific">Aeromonas media</name>
    <dbReference type="NCBI Taxonomy" id="651"/>
    <lineage>
        <taxon>Bacteria</taxon>
        <taxon>Pseudomonadati</taxon>
        <taxon>Pseudomonadota</taxon>
        <taxon>Gammaproteobacteria</taxon>
        <taxon>Aeromonadales</taxon>
        <taxon>Aeromonadaceae</taxon>
        <taxon>Aeromonas</taxon>
    </lineage>
</organism>
<gene>
    <name evidence="1" type="ORF">E4184_20370</name>
</gene>
<sequence length="79" mass="7759">MGAGQGAGAAGALPARLPAAGDEPDQWLAAAGSLRGLALAAAASEPAGEQRVLAMGASAVQFKVFDVNEPLSRITFGIP</sequence>
<reference evidence="1 2" key="1">
    <citation type="submission" date="2019-03" db="EMBL/GenBank/DDBJ databases">
        <title>Novel transposon Tn6433 accelerates the dissemination of tet(E) in Aeromonas from aerobic biofilm under oxytetracycline stress.</title>
        <authorList>
            <person name="Shi Y."/>
            <person name="Tian Z."/>
            <person name="Zhang Y."/>
            <person name="Zhang H."/>
            <person name="Yang M."/>
        </authorList>
    </citation>
    <scope>NUCLEOTIDE SEQUENCE [LARGE SCALE GENOMIC DNA]</scope>
    <source>
        <strain evidence="1 2">T0.1-19</strain>
    </source>
</reference>
<name>A0A6M4YEL1_AERME</name>
<dbReference type="EMBL" id="CP038441">
    <property type="protein sequence ID" value="QJT23539.1"/>
    <property type="molecule type" value="Genomic_DNA"/>
</dbReference>
<proteinExistence type="predicted"/>
<dbReference type="Proteomes" id="UP000501427">
    <property type="component" value="Chromosome"/>
</dbReference>